<sequence length="130" mass="15383">MKNCDVTEKHIEKRYFDDDSRGRSLFEQAQREIMDGKLFLNPAFSRDTYMSLCPMNKNGVARLMQRYAGTNLNGYINSIRLEYALRLMRENPDLPIKAVAFDSGFRCLRTFYRLFLKKYGVTPTKYKERL</sequence>
<name>A0A938WSD1_9BACT</name>
<dbReference type="EMBL" id="JACJJG010000066">
    <property type="protein sequence ID" value="MBM6674297.1"/>
    <property type="molecule type" value="Genomic_DNA"/>
</dbReference>
<dbReference type="InterPro" id="IPR018062">
    <property type="entry name" value="HTH_AraC-typ_CS"/>
</dbReference>
<dbReference type="SMART" id="SM00342">
    <property type="entry name" value="HTH_ARAC"/>
    <property type="match status" value="1"/>
</dbReference>
<gene>
    <name evidence="5" type="ORF">H6A34_10470</name>
</gene>
<accession>A0A938WSD1</accession>
<dbReference type="PANTHER" id="PTHR43280:SF34">
    <property type="entry name" value="ARAC-FAMILY TRANSCRIPTIONAL REGULATOR"/>
    <property type="match status" value="1"/>
</dbReference>
<dbReference type="Gene3D" id="1.10.10.60">
    <property type="entry name" value="Homeodomain-like"/>
    <property type="match status" value="1"/>
</dbReference>
<dbReference type="GO" id="GO:0043565">
    <property type="term" value="F:sequence-specific DNA binding"/>
    <property type="evidence" value="ECO:0007669"/>
    <property type="project" value="InterPro"/>
</dbReference>
<dbReference type="Proteomes" id="UP000706891">
    <property type="component" value="Unassembled WGS sequence"/>
</dbReference>
<evidence type="ECO:0000256" key="3">
    <source>
        <dbReference type="ARBA" id="ARBA00023163"/>
    </source>
</evidence>
<evidence type="ECO:0000256" key="2">
    <source>
        <dbReference type="ARBA" id="ARBA00023125"/>
    </source>
</evidence>
<dbReference type="RefSeq" id="WP_205105477.1">
    <property type="nucleotide sequence ID" value="NZ_JACJJG010000066.1"/>
</dbReference>
<reference evidence="5" key="2">
    <citation type="journal article" date="2021" name="Sci. Rep.">
        <title>The distribution of antibiotic resistance genes in chicken gut microbiota commensals.</title>
        <authorList>
            <person name="Juricova H."/>
            <person name="Matiasovicova J."/>
            <person name="Kubasova T."/>
            <person name="Cejkova D."/>
            <person name="Rychlik I."/>
        </authorList>
    </citation>
    <scope>NUCLEOTIDE SEQUENCE</scope>
    <source>
        <strain evidence="5">An824</strain>
    </source>
</reference>
<dbReference type="AlphaFoldDB" id="A0A938WSD1"/>
<dbReference type="InterPro" id="IPR009057">
    <property type="entry name" value="Homeodomain-like_sf"/>
</dbReference>
<organism evidence="5 6">
    <name type="scientific">Marseilla massiliensis</name>
    <dbReference type="NCBI Taxonomy" id="1841864"/>
    <lineage>
        <taxon>Bacteria</taxon>
        <taxon>Pseudomonadati</taxon>
        <taxon>Bacteroidota</taxon>
        <taxon>Bacteroidia</taxon>
        <taxon>Bacteroidales</taxon>
        <taxon>Prevotellaceae</taxon>
        <taxon>Marseilla</taxon>
    </lineage>
</organism>
<keyword evidence="3" id="KW-0804">Transcription</keyword>
<evidence type="ECO:0000313" key="5">
    <source>
        <dbReference type="EMBL" id="MBM6674297.1"/>
    </source>
</evidence>
<dbReference type="Pfam" id="PF12833">
    <property type="entry name" value="HTH_18"/>
    <property type="match status" value="1"/>
</dbReference>
<keyword evidence="2" id="KW-0238">DNA-binding</keyword>
<dbReference type="PROSITE" id="PS00041">
    <property type="entry name" value="HTH_ARAC_FAMILY_1"/>
    <property type="match status" value="1"/>
</dbReference>
<dbReference type="PROSITE" id="PS01124">
    <property type="entry name" value="HTH_ARAC_FAMILY_2"/>
    <property type="match status" value="1"/>
</dbReference>
<feature type="domain" description="HTH araC/xylS-type" evidence="4">
    <location>
        <begin position="55"/>
        <end position="129"/>
    </location>
</feature>
<dbReference type="SUPFAM" id="SSF46689">
    <property type="entry name" value="Homeodomain-like"/>
    <property type="match status" value="1"/>
</dbReference>
<dbReference type="GO" id="GO:0003700">
    <property type="term" value="F:DNA-binding transcription factor activity"/>
    <property type="evidence" value="ECO:0007669"/>
    <property type="project" value="InterPro"/>
</dbReference>
<comment type="caution">
    <text evidence="5">The sequence shown here is derived from an EMBL/GenBank/DDBJ whole genome shotgun (WGS) entry which is preliminary data.</text>
</comment>
<proteinExistence type="predicted"/>
<evidence type="ECO:0000256" key="1">
    <source>
        <dbReference type="ARBA" id="ARBA00023015"/>
    </source>
</evidence>
<dbReference type="PANTHER" id="PTHR43280">
    <property type="entry name" value="ARAC-FAMILY TRANSCRIPTIONAL REGULATOR"/>
    <property type="match status" value="1"/>
</dbReference>
<evidence type="ECO:0000313" key="6">
    <source>
        <dbReference type="Proteomes" id="UP000706891"/>
    </source>
</evidence>
<keyword evidence="1" id="KW-0805">Transcription regulation</keyword>
<dbReference type="InterPro" id="IPR018060">
    <property type="entry name" value="HTH_AraC"/>
</dbReference>
<reference evidence="5" key="1">
    <citation type="submission" date="2020-08" db="EMBL/GenBank/DDBJ databases">
        <authorList>
            <person name="Cejkova D."/>
            <person name="Kubasova T."/>
            <person name="Jahodarova E."/>
            <person name="Rychlik I."/>
        </authorList>
    </citation>
    <scope>NUCLEOTIDE SEQUENCE</scope>
    <source>
        <strain evidence="5">An824</strain>
    </source>
</reference>
<protein>
    <submittedName>
        <fullName evidence="5">AraC family transcriptional regulator</fullName>
    </submittedName>
</protein>
<evidence type="ECO:0000259" key="4">
    <source>
        <dbReference type="PROSITE" id="PS01124"/>
    </source>
</evidence>
<keyword evidence="6" id="KW-1185">Reference proteome</keyword>